<accession>A0A510UU09</accession>
<feature type="transmembrane region" description="Helical" evidence="2">
    <location>
        <begin position="230"/>
        <end position="248"/>
    </location>
</feature>
<keyword evidence="4" id="KW-1185">Reference proteome</keyword>
<dbReference type="EMBL" id="BJUA01000002">
    <property type="protein sequence ID" value="GEK16680.1"/>
    <property type="molecule type" value="Genomic_DNA"/>
</dbReference>
<organism evidence="3 4">
    <name type="scientific">Cellulomonas persica</name>
    <dbReference type="NCBI Taxonomy" id="76861"/>
    <lineage>
        <taxon>Bacteria</taxon>
        <taxon>Bacillati</taxon>
        <taxon>Actinomycetota</taxon>
        <taxon>Actinomycetes</taxon>
        <taxon>Micrococcales</taxon>
        <taxon>Cellulomonadaceae</taxon>
        <taxon>Cellulomonas</taxon>
    </lineage>
</organism>
<reference evidence="3 4" key="1">
    <citation type="submission" date="2019-07" db="EMBL/GenBank/DDBJ databases">
        <title>Whole genome shotgun sequence of Cellulomonas persica NBRC 101101.</title>
        <authorList>
            <person name="Hosoyama A."/>
            <person name="Uohara A."/>
            <person name="Ohji S."/>
            <person name="Ichikawa N."/>
        </authorList>
    </citation>
    <scope>NUCLEOTIDE SEQUENCE [LARGE SCALE GENOMIC DNA]</scope>
    <source>
        <strain evidence="3 4">NBRC 101101</strain>
    </source>
</reference>
<feature type="transmembrane region" description="Helical" evidence="2">
    <location>
        <begin position="86"/>
        <end position="104"/>
    </location>
</feature>
<dbReference type="Proteomes" id="UP000321386">
    <property type="component" value="Unassembled WGS sequence"/>
</dbReference>
<evidence type="ECO:0008006" key="5">
    <source>
        <dbReference type="Google" id="ProtNLM"/>
    </source>
</evidence>
<feature type="region of interest" description="Disordered" evidence="1">
    <location>
        <begin position="1"/>
        <end position="41"/>
    </location>
</feature>
<feature type="transmembrane region" description="Helical" evidence="2">
    <location>
        <begin position="147"/>
        <end position="169"/>
    </location>
</feature>
<evidence type="ECO:0000313" key="4">
    <source>
        <dbReference type="Proteomes" id="UP000321386"/>
    </source>
</evidence>
<comment type="caution">
    <text evidence="3">The sequence shown here is derived from an EMBL/GenBank/DDBJ whole genome shotgun (WGS) entry which is preliminary data.</text>
</comment>
<sequence>MSDREVSAPDDAVRPDAPDDVVRPDDTVRADAPDADAGPARGMRAITGETFSASDAVGGVRGVVESVAPGLLFVVVYLAAGQRLTPALVAASAAALVAVVVRLVQRTPVTQALSGVIGVGIGVVWAWRTGDASDYFAYGLWVNGAYLLATLVTVLVGWPLVGLVVGLFAHDGPLNGGSWRNAVAWHDDPALRRAYTWATIPWVAMFALRIAVQLPLYFNDEVAWLGTAKLAMGVPLTALALWISWVLVRSTRPRRQQQESPEVP</sequence>
<feature type="compositionally biased region" description="Basic and acidic residues" evidence="1">
    <location>
        <begin position="1"/>
        <end position="32"/>
    </location>
</feature>
<protein>
    <recommendedName>
        <fullName evidence="5">DUF3159 domain-containing protein</fullName>
    </recommendedName>
</protein>
<evidence type="ECO:0000256" key="2">
    <source>
        <dbReference type="SAM" id="Phobius"/>
    </source>
</evidence>
<keyword evidence="2" id="KW-0812">Transmembrane</keyword>
<proteinExistence type="predicted"/>
<dbReference type="Pfam" id="PF11361">
    <property type="entry name" value="DUF3159"/>
    <property type="match status" value="1"/>
</dbReference>
<gene>
    <name evidence="3" type="ORF">CPE01_04130</name>
</gene>
<feature type="transmembrane region" description="Helical" evidence="2">
    <location>
        <begin position="194"/>
        <end position="218"/>
    </location>
</feature>
<keyword evidence="2" id="KW-0472">Membrane</keyword>
<feature type="transmembrane region" description="Helical" evidence="2">
    <location>
        <begin position="109"/>
        <end position="127"/>
    </location>
</feature>
<name>A0A510UU09_9CELL</name>
<keyword evidence="2" id="KW-1133">Transmembrane helix</keyword>
<dbReference type="InterPro" id="IPR016566">
    <property type="entry name" value="UCP010219"/>
</dbReference>
<dbReference type="AlphaFoldDB" id="A0A510UU09"/>
<evidence type="ECO:0000256" key="1">
    <source>
        <dbReference type="SAM" id="MobiDB-lite"/>
    </source>
</evidence>
<evidence type="ECO:0000313" key="3">
    <source>
        <dbReference type="EMBL" id="GEK16680.1"/>
    </source>
</evidence>